<dbReference type="GO" id="GO:0008277">
    <property type="term" value="P:regulation of G protein-coupled receptor signaling pathway"/>
    <property type="evidence" value="ECO:0007669"/>
    <property type="project" value="InterPro"/>
</dbReference>
<dbReference type="SMART" id="SM00224">
    <property type="entry name" value="GGL"/>
    <property type="match status" value="1"/>
</dbReference>
<dbReference type="OrthoDB" id="6417207at2759"/>
<dbReference type="PROSITE" id="PS50132">
    <property type="entry name" value="RGS"/>
    <property type="match status" value="1"/>
</dbReference>
<dbReference type="InterPro" id="IPR047016">
    <property type="entry name" value="RGS6/7/9/11"/>
</dbReference>
<dbReference type="SUPFAM" id="SSF48097">
    <property type="entry name" value="Regulator of G-protein signaling, RGS"/>
    <property type="match status" value="1"/>
</dbReference>
<dbReference type="Pfam" id="PF00615">
    <property type="entry name" value="RGS"/>
    <property type="match status" value="1"/>
</dbReference>
<dbReference type="SMART" id="SM00315">
    <property type="entry name" value="RGS"/>
    <property type="match status" value="1"/>
</dbReference>
<dbReference type="GO" id="GO:0043005">
    <property type="term" value="C:neuron projection"/>
    <property type="evidence" value="ECO:0007669"/>
    <property type="project" value="TreeGrafter"/>
</dbReference>
<dbReference type="GO" id="GO:0009968">
    <property type="term" value="P:negative regulation of signal transduction"/>
    <property type="evidence" value="ECO:0007669"/>
    <property type="project" value="UniProtKB-KW"/>
</dbReference>
<dbReference type="GO" id="GO:0005737">
    <property type="term" value="C:cytoplasm"/>
    <property type="evidence" value="ECO:0007669"/>
    <property type="project" value="TreeGrafter"/>
</dbReference>
<evidence type="ECO:0000259" key="2">
    <source>
        <dbReference type="PROSITE" id="PS50132"/>
    </source>
</evidence>
<dbReference type="EMBL" id="BMAV01020389">
    <property type="protein sequence ID" value="GFY73826.1"/>
    <property type="molecule type" value="Genomic_DNA"/>
</dbReference>
<dbReference type="PANTHER" id="PTHR45746:SF6">
    <property type="entry name" value="LP21163P"/>
    <property type="match status" value="1"/>
</dbReference>
<name>A0A8X6YJ10_9ARAC</name>
<organism evidence="3 4">
    <name type="scientific">Trichonephila inaurata madagascariensis</name>
    <dbReference type="NCBI Taxonomy" id="2747483"/>
    <lineage>
        <taxon>Eukaryota</taxon>
        <taxon>Metazoa</taxon>
        <taxon>Ecdysozoa</taxon>
        <taxon>Arthropoda</taxon>
        <taxon>Chelicerata</taxon>
        <taxon>Arachnida</taxon>
        <taxon>Araneae</taxon>
        <taxon>Araneomorphae</taxon>
        <taxon>Entelegynae</taxon>
        <taxon>Araneoidea</taxon>
        <taxon>Nephilidae</taxon>
        <taxon>Trichonephila</taxon>
        <taxon>Trichonephila inaurata</taxon>
    </lineage>
</organism>
<evidence type="ECO:0000313" key="4">
    <source>
        <dbReference type="Proteomes" id="UP000886998"/>
    </source>
</evidence>
<keyword evidence="4" id="KW-1185">Reference proteome</keyword>
<dbReference type="InterPro" id="IPR044926">
    <property type="entry name" value="RGS_subdomain_2"/>
</dbReference>
<dbReference type="PANTHER" id="PTHR45746">
    <property type="entry name" value="LP21163P"/>
    <property type="match status" value="1"/>
</dbReference>
<dbReference type="AlphaFoldDB" id="A0A8X6YJ10"/>
<dbReference type="InterPro" id="IPR015898">
    <property type="entry name" value="G-protein_gamma-like_dom"/>
</dbReference>
<reference evidence="3" key="1">
    <citation type="submission" date="2020-08" db="EMBL/GenBank/DDBJ databases">
        <title>Multicomponent nature underlies the extraordinary mechanical properties of spider dragline silk.</title>
        <authorList>
            <person name="Kono N."/>
            <person name="Nakamura H."/>
            <person name="Mori M."/>
            <person name="Yoshida Y."/>
            <person name="Ohtoshi R."/>
            <person name="Malay A.D."/>
            <person name="Moran D.A.P."/>
            <person name="Tomita M."/>
            <person name="Numata K."/>
            <person name="Arakawa K."/>
        </authorList>
    </citation>
    <scope>NUCLEOTIDE SEQUENCE</scope>
</reference>
<dbReference type="GO" id="GO:0005096">
    <property type="term" value="F:GTPase activator activity"/>
    <property type="evidence" value="ECO:0007669"/>
    <property type="project" value="TreeGrafter"/>
</dbReference>
<dbReference type="Proteomes" id="UP000886998">
    <property type="component" value="Unassembled WGS sequence"/>
</dbReference>
<protein>
    <submittedName>
        <fullName evidence="3">Regulator of G-protein signaling 7</fullName>
    </submittedName>
</protein>
<evidence type="ECO:0000256" key="1">
    <source>
        <dbReference type="ARBA" id="ARBA00022700"/>
    </source>
</evidence>
<dbReference type="InterPro" id="IPR036305">
    <property type="entry name" value="RGS_sf"/>
</dbReference>
<dbReference type="InterPro" id="IPR016137">
    <property type="entry name" value="RGS"/>
</dbReference>
<dbReference type="SUPFAM" id="SSF48670">
    <property type="entry name" value="Transducin (heterotrimeric G protein), gamma chain"/>
    <property type="match status" value="1"/>
</dbReference>
<accession>A0A8X6YJ10</accession>
<comment type="caution">
    <text evidence="3">The sequence shown here is derived from an EMBL/GenBank/DDBJ whole genome shotgun (WGS) entry which is preliminary data.</text>
</comment>
<proteinExistence type="predicted"/>
<dbReference type="Gene3D" id="1.10.167.10">
    <property type="entry name" value="Regulator of G-protein Signalling 4, domain 2"/>
    <property type="match status" value="1"/>
</dbReference>
<gene>
    <name evidence="3" type="primary">RGS7</name>
    <name evidence="3" type="ORF">TNIN_489651</name>
</gene>
<dbReference type="PRINTS" id="PR01301">
    <property type="entry name" value="RGSPROTEIN"/>
</dbReference>
<dbReference type="GO" id="GO:0007186">
    <property type="term" value="P:G protein-coupled receptor signaling pathway"/>
    <property type="evidence" value="ECO:0007669"/>
    <property type="project" value="InterPro"/>
</dbReference>
<keyword evidence="1" id="KW-0734">Signal transduction inhibitor</keyword>
<evidence type="ECO:0000313" key="3">
    <source>
        <dbReference type="EMBL" id="GFY73826.1"/>
    </source>
</evidence>
<sequence length="170" mass="19939">MDNILRYVNEFSLSDSVNSVSRFIHFYEQYAEYDAFLTPPEHSNPWISDSTEAWDMEKQTKEVSARRVKRWAFSLQELLKDPAGKDQFYKFLDKEFSAENLKFYDAVQELKQVHASEVGLKVEEIWNEFLEADANTPVNIDSKSYELTKKNALTPDRWVFDTAAVRIPRP</sequence>
<dbReference type="InterPro" id="IPR036284">
    <property type="entry name" value="GGL_sf"/>
</dbReference>
<feature type="domain" description="RGS" evidence="2">
    <location>
        <begin position="74"/>
        <end position="167"/>
    </location>
</feature>